<evidence type="ECO:0000256" key="1">
    <source>
        <dbReference type="SAM" id="SignalP"/>
    </source>
</evidence>
<sequence length="174" mass="19501">MLKQVIVGAMVLVGMVNAIKPIEIPLPRHFVAELEFDGLGQGVKITGQPKNNNITIKLSEGNPSNYLLVESRPTSDGRDRTVSSAYYLNNVRNNNTLLQFDSIPNFNPDLLTITIGFADEYLQIEVNNDRCPDQNCEKDVTIDEDTYRKLNSIEITGFYVLDSANITRVSLSEY</sequence>
<feature type="chain" id="PRO_5028822976" evidence="1">
    <location>
        <begin position="19"/>
        <end position="174"/>
    </location>
</feature>
<dbReference type="Proteomes" id="UP000492821">
    <property type="component" value="Unassembled WGS sequence"/>
</dbReference>
<reference evidence="3" key="2">
    <citation type="submission" date="2020-10" db="UniProtKB">
        <authorList>
            <consortium name="WormBaseParasite"/>
        </authorList>
    </citation>
    <scope>IDENTIFICATION</scope>
</reference>
<feature type="signal peptide" evidence="1">
    <location>
        <begin position="1"/>
        <end position="18"/>
    </location>
</feature>
<dbReference type="AlphaFoldDB" id="A0A7E4VM38"/>
<dbReference type="WBParaSite" id="Pan_g22890.t1">
    <property type="protein sequence ID" value="Pan_g22890.t1"/>
    <property type="gene ID" value="Pan_g22890"/>
</dbReference>
<keyword evidence="2" id="KW-1185">Reference proteome</keyword>
<keyword evidence="1" id="KW-0732">Signal</keyword>
<reference evidence="2" key="1">
    <citation type="journal article" date="2013" name="Genetics">
        <title>The draft genome and transcriptome of Panagrellus redivivus are shaped by the harsh demands of a free-living lifestyle.</title>
        <authorList>
            <person name="Srinivasan J."/>
            <person name="Dillman A.R."/>
            <person name="Macchietto M.G."/>
            <person name="Heikkinen L."/>
            <person name="Lakso M."/>
            <person name="Fracchia K.M."/>
            <person name="Antoshechkin I."/>
            <person name="Mortazavi A."/>
            <person name="Wong G."/>
            <person name="Sternberg P.W."/>
        </authorList>
    </citation>
    <scope>NUCLEOTIDE SEQUENCE [LARGE SCALE GENOMIC DNA]</scope>
    <source>
        <strain evidence="2">MT8872</strain>
    </source>
</reference>
<accession>A0A7E4VM38</accession>
<name>A0A7E4VM38_PANRE</name>
<evidence type="ECO:0000313" key="2">
    <source>
        <dbReference type="Proteomes" id="UP000492821"/>
    </source>
</evidence>
<organism evidence="2 3">
    <name type="scientific">Panagrellus redivivus</name>
    <name type="common">Microworm</name>
    <dbReference type="NCBI Taxonomy" id="6233"/>
    <lineage>
        <taxon>Eukaryota</taxon>
        <taxon>Metazoa</taxon>
        <taxon>Ecdysozoa</taxon>
        <taxon>Nematoda</taxon>
        <taxon>Chromadorea</taxon>
        <taxon>Rhabditida</taxon>
        <taxon>Tylenchina</taxon>
        <taxon>Panagrolaimomorpha</taxon>
        <taxon>Panagrolaimoidea</taxon>
        <taxon>Panagrolaimidae</taxon>
        <taxon>Panagrellus</taxon>
    </lineage>
</organism>
<protein>
    <submittedName>
        <fullName evidence="3">DUF4377 domain-containing protein</fullName>
    </submittedName>
</protein>
<proteinExistence type="predicted"/>
<evidence type="ECO:0000313" key="3">
    <source>
        <dbReference type="WBParaSite" id="Pan_g22890.t1"/>
    </source>
</evidence>